<protein>
    <submittedName>
        <fullName evidence="2">Uncharacterized protein</fullName>
    </submittedName>
</protein>
<gene>
    <name evidence="2" type="ORF">BLNAU_12691</name>
</gene>
<organism evidence="2 3">
    <name type="scientific">Blattamonas nauphoetae</name>
    <dbReference type="NCBI Taxonomy" id="2049346"/>
    <lineage>
        <taxon>Eukaryota</taxon>
        <taxon>Metamonada</taxon>
        <taxon>Preaxostyla</taxon>
        <taxon>Oxymonadida</taxon>
        <taxon>Blattamonas</taxon>
    </lineage>
</organism>
<feature type="region of interest" description="Disordered" evidence="1">
    <location>
        <begin position="179"/>
        <end position="198"/>
    </location>
</feature>
<comment type="caution">
    <text evidence="2">The sequence shown here is derived from an EMBL/GenBank/DDBJ whole genome shotgun (WGS) entry which is preliminary data.</text>
</comment>
<accession>A0ABQ9XL15</accession>
<dbReference type="EMBL" id="JARBJD010000104">
    <property type="protein sequence ID" value="KAK2952429.1"/>
    <property type="molecule type" value="Genomic_DNA"/>
</dbReference>
<dbReference type="Proteomes" id="UP001281761">
    <property type="component" value="Unassembled WGS sequence"/>
</dbReference>
<keyword evidence="3" id="KW-1185">Reference proteome</keyword>
<evidence type="ECO:0000256" key="1">
    <source>
        <dbReference type="SAM" id="MobiDB-lite"/>
    </source>
</evidence>
<proteinExistence type="predicted"/>
<feature type="compositionally biased region" description="Basic and acidic residues" evidence="1">
    <location>
        <begin position="179"/>
        <end position="190"/>
    </location>
</feature>
<evidence type="ECO:0000313" key="2">
    <source>
        <dbReference type="EMBL" id="KAK2952429.1"/>
    </source>
</evidence>
<evidence type="ECO:0000313" key="3">
    <source>
        <dbReference type="Proteomes" id="UP001281761"/>
    </source>
</evidence>
<name>A0ABQ9XL15_9EUKA</name>
<sequence length="376" mass="42498">MASQGKWEISQEFPAVSWKTLTNTHLKFVIGPEVDIFNNGGHSVVPTYEKMFIHNFLDIKLKLAFQSNLLFQFVPTSLRRSSHALFNTTLQRQPSFKDVFVLLVRADTVWNVVDLIPSDKINELFPKHGLDPLRSFPGRPKVFPDNFHFVIPEDFPIQLTVKDAGKVLNSFLAHQLRGDQSKTVPDDSSKSKSKSQSLLDYIKKTPPKEIQKRFQEAVRIAMRRMNAHQSEMIPYLVIFDQPVEKTDENGKPVRPRFRVDCGYIIPMCLSSSTLRAPDTCLALQAAPPSATDAKEDEKSTKKSTCLFEVTAILPPDQAFLHASLAGYVDSLWLNLAFSTKMHLDAQIAKERQKKLEDAAQQVGEKTVKEAQTTKAE</sequence>
<reference evidence="2 3" key="1">
    <citation type="journal article" date="2022" name="bioRxiv">
        <title>Genomics of Preaxostyla Flagellates Illuminates Evolutionary Transitions and the Path Towards Mitochondrial Loss.</title>
        <authorList>
            <person name="Novak L.V.F."/>
            <person name="Treitli S.C."/>
            <person name="Pyrih J."/>
            <person name="Halakuc P."/>
            <person name="Pipaliya S.V."/>
            <person name="Vacek V."/>
            <person name="Brzon O."/>
            <person name="Soukal P."/>
            <person name="Eme L."/>
            <person name="Dacks J.B."/>
            <person name="Karnkowska A."/>
            <person name="Elias M."/>
            <person name="Hampl V."/>
        </authorList>
    </citation>
    <scope>NUCLEOTIDE SEQUENCE [LARGE SCALE GENOMIC DNA]</scope>
    <source>
        <strain evidence="2">NAU3</strain>
        <tissue evidence="2">Gut</tissue>
    </source>
</reference>